<evidence type="ECO:0000259" key="4">
    <source>
        <dbReference type="Pfam" id="PF00682"/>
    </source>
</evidence>
<dbReference type="SUPFAM" id="SSF51569">
    <property type="entry name" value="Aldolase"/>
    <property type="match status" value="1"/>
</dbReference>
<evidence type="ECO:0000313" key="6">
    <source>
        <dbReference type="Proteomes" id="UP000703893"/>
    </source>
</evidence>
<proteinExistence type="inferred from homology"/>
<evidence type="ECO:0000313" key="5">
    <source>
        <dbReference type="EMBL" id="MBM3275057.1"/>
    </source>
</evidence>
<dbReference type="GO" id="GO:0006552">
    <property type="term" value="P:L-leucine catabolic process"/>
    <property type="evidence" value="ECO:0007669"/>
    <property type="project" value="TreeGrafter"/>
</dbReference>
<comment type="caution">
    <text evidence="5">The sequence shown here is derived from an EMBL/GenBank/DDBJ whole genome shotgun (WGS) entry which is preliminary data.</text>
</comment>
<gene>
    <name evidence="5" type="ORF">FJZ00_07880</name>
</gene>
<accession>A0A938BJ74</accession>
<dbReference type="PANTHER" id="PTHR42738:SF7">
    <property type="entry name" value="HYDROXYMETHYLGLUTARYL-COA LYASE"/>
    <property type="match status" value="1"/>
</dbReference>
<sequence>MRLNLPAKVKIVEVGPRDGLQNEAKLVPAADKIRLIERLAEAGLPHVEMTSFVNPKWIPPLADAFEVATGVKRRAGVEYSALVPNLKGYERAKEAEIEVCVLFLSASESHSRKNINKSVIEAIDTYRDIAKAAKADGKMLRAYISTVFGCPYEGDVPVE</sequence>
<dbReference type="Gene3D" id="3.20.20.70">
    <property type="entry name" value="Aldolase class I"/>
    <property type="match status" value="1"/>
</dbReference>
<evidence type="ECO:0000256" key="2">
    <source>
        <dbReference type="ARBA" id="ARBA00022723"/>
    </source>
</evidence>
<dbReference type="GO" id="GO:0046872">
    <property type="term" value="F:metal ion binding"/>
    <property type="evidence" value="ECO:0007669"/>
    <property type="project" value="UniProtKB-KW"/>
</dbReference>
<keyword evidence="3 5" id="KW-0456">Lyase</keyword>
<dbReference type="PANTHER" id="PTHR42738">
    <property type="entry name" value="HYDROXYMETHYLGLUTARYL-COA LYASE"/>
    <property type="match status" value="1"/>
</dbReference>
<organism evidence="5 6">
    <name type="scientific">Candidatus Tanganyikabacteria bacterium</name>
    <dbReference type="NCBI Taxonomy" id="2961651"/>
    <lineage>
        <taxon>Bacteria</taxon>
        <taxon>Bacillati</taxon>
        <taxon>Candidatus Sericytochromatia</taxon>
        <taxon>Candidatus Tanganyikabacteria</taxon>
    </lineage>
</organism>
<dbReference type="GO" id="GO:0046951">
    <property type="term" value="P:ketone body biosynthetic process"/>
    <property type="evidence" value="ECO:0007669"/>
    <property type="project" value="TreeGrafter"/>
</dbReference>
<keyword evidence="2" id="KW-0479">Metal-binding</keyword>
<dbReference type="InterPro" id="IPR013785">
    <property type="entry name" value="Aldolase_TIM"/>
</dbReference>
<evidence type="ECO:0000256" key="1">
    <source>
        <dbReference type="ARBA" id="ARBA00009405"/>
    </source>
</evidence>
<dbReference type="GO" id="GO:0004419">
    <property type="term" value="F:hydroxymethylglutaryl-CoA lyase activity"/>
    <property type="evidence" value="ECO:0007669"/>
    <property type="project" value="UniProtKB-EC"/>
</dbReference>
<dbReference type="Proteomes" id="UP000703893">
    <property type="component" value="Unassembled WGS sequence"/>
</dbReference>
<feature type="non-terminal residue" evidence="5">
    <location>
        <position position="159"/>
    </location>
</feature>
<dbReference type="EC" id="4.1.3.4" evidence="5"/>
<dbReference type="Pfam" id="PF00682">
    <property type="entry name" value="HMGL-like"/>
    <property type="match status" value="1"/>
</dbReference>
<dbReference type="InterPro" id="IPR000891">
    <property type="entry name" value="PYR_CT"/>
</dbReference>
<reference evidence="5 6" key="1">
    <citation type="submission" date="2019-03" db="EMBL/GenBank/DDBJ databases">
        <title>Lake Tanganyika Metagenome-Assembled Genomes (MAGs).</title>
        <authorList>
            <person name="Tran P."/>
        </authorList>
    </citation>
    <scope>NUCLEOTIDE SEQUENCE [LARGE SCALE GENOMIC DNA]</scope>
    <source>
        <strain evidence="5">K_DeepCast_65m_m2_236</strain>
    </source>
</reference>
<dbReference type="AlphaFoldDB" id="A0A938BJ74"/>
<dbReference type="InterPro" id="IPR043594">
    <property type="entry name" value="HMGL"/>
</dbReference>
<dbReference type="EMBL" id="VGJX01000426">
    <property type="protein sequence ID" value="MBM3275057.1"/>
    <property type="molecule type" value="Genomic_DNA"/>
</dbReference>
<comment type="similarity">
    <text evidence="1">Belongs to the HMG-CoA lyase family.</text>
</comment>
<name>A0A938BJ74_9BACT</name>
<feature type="domain" description="Pyruvate carboxyltransferase" evidence="4">
    <location>
        <begin position="8"/>
        <end position="158"/>
    </location>
</feature>
<evidence type="ECO:0000256" key="3">
    <source>
        <dbReference type="ARBA" id="ARBA00023239"/>
    </source>
</evidence>
<protein>
    <submittedName>
        <fullName evidence="5">Hydroxymethylglutaryl-CoA lyase</fullName>
        <ecNumber evidence="5">4.1.3.4</ecNumber>
    </submittedName>
</protein>